<dbReference type="Gene3D" id="1.20.1250.20">
    <property type="entry name" value="MFS general substrate transporter like domains"/>
    <property type="match status" value="1"/>
</dbReference>
<keyword evidence="4 5" id="KW-0472">Membrane</keyword>
<name>A0A9P4IU79_9PEZI</name>
<evidence type="ECO:0000256" key="5">
    <source>
        <dbReference type="SAM" id="Phobius"/>
    </source>
</evidence>
<keyword evidence="7" id="KW-1185">Reference proteome</keyword>
<dbReference type="PANTHER" id="PTHR10924:SF6">
    <property type="entry name" value="SOLUTE CARRIER FAMILY 49 MEMBER A3"/>
    <property type="match status" value="1"/>
</dbReference>
<dbReference type="PANTHER" id="PTHR10924">
    <property type="entry name" value="MAJOR FACILITATOR SUPERFAMILY PROTEIN-RELATED"/>
    <property type="match status" value="1"/>
</dbReference>
<dbReference type="InterPro" id="IPR011701">
    <property type="entry name" value="MFS"/>
</dbReference>
<evidence type="ECO:0000256" key="3">
    <source>
        <dbReference type="ARBA" id="ARBA00022989"/>
    </source>
</evidence>
<dbReference type="SUPFAM" id="SSF103473">
    <property type="entry name" value="MFS general substrate transporter"/>
    <property type="match status" value="1"/>
</dbReference>
<dbReference type="InterPro" id="IPR049680">
    <property type="entry name" value="FLVCR1-2_SLC49-like"/>
</dbReference>
<reference evidence="6" key="1">
    <citation type="journal article" date="2020" name="Stud. Mycol.">
        <title>101 Dothideomycetes genomes: a test case for predicting lifestyles and emergence of pathogens.</title>
        <authorList>
            <person name="Haridas S."/>
            <person name="Albert R."/>
            <person name="Binder M."/>
            <person name="Bloem J."/>
            <person name="Labutti K."/>
            <person name="Salamov A."/>
            <person name="Andreopoulos B."/>
            <person name="Baker S."/>
            <person name="Barry K."/>
            <person name="Bills G."/>
            <person name="Bluhm B."/>
            <person name="Cannon C."/>
            <person name="Castanera R."/>
            <person name="Culley D."/>
            <person name="Daum C."/>
            <person name="Ezra D."/>
            <person name="Gonzalez J."/>
            <person name="Henrissat B."/>
            <person name="Kuo A."/>
            <person name="Liang C."/>
            <person name="Lipzen A."/>
            <person name="Lutzoni F."/>
            <person name="Magnuson J."/>
            <person name="Mondo S."/>
            <person name="Nolan M."/>
            <person name="Ohm R."/>
            <person name="Pangilinan J."/>
            <person name="Park H.-J."/>
            <person name="Ramirez L."/>
            <person name="Alfaro M."/>
            <person name="Sun H."/>
            <person name="Tritt A."/>
            <person name="Yoshinaga Y."/>
            <person name="Zwiers L.-H."/>
            <person name="Turgeon B."/>
            <person name="Goodwin S."/>
            <person name="Spatafora J."/>
            <person name="Crous P."/>
            <person name="Grigoriev I."/>
        </authorList>
    </citation>
    <scope>NUCLEOTIDE SEQUENCE</scope>
    <source>
        <strain evidence="6">CBS 133067</strain>
    </source>
</reference>
<sequence>MDGSRNLQNSTSKNSAVHGLVTAVDSVSRTDDVALEERNSPQGSSGQEYRVYRRRFFGLTQLILLNIIVSWDWLTFSALSTTSAEYFDVSETAINWLSTGFLFAFVIVSPVVIWTLNRGPKEAIIVSSILILIGNWIRYAGARATGGHFGVVMFGQILIGFAQPFVLSAPTRYSDLWFSDKGRISATAVVSLSNPFGGALAQLIDPLWASKASDIPNMILWVSIMSSIACIPSFFVPAAPPTPPSASSTVPKISLQKSFHLLLHSPFFWLGFAPFSIYVGFFNSISSLINQILGPYGYSEDEAGICGAVLILVGLVAAAVISPLTDRTKAYLLTIKILIPILALSYLAFIWMPQTRTIAGPYVVAAVLGASSFALVPIVLEFLVEVTFPASPEVGSTVFWAGGQLLGGIFIIIMGALKDETATGGDTVHHGDRPKNNMYRALVFEAVLCLAVVPLPLLMGIDKLGLGGAKESRRLGLDRQADQQRSVDP</sequence>
<dbReference type="Pfam" id="PF07690">
    <property type="entry name" value="MFS_1"/>
    <property type="match status" value="1"/>
</dbReference>
<feature type="transmembrane region" description="Helical" evidence="5">
    <location>
        <begin position="438"/>
        <end position="461"/>
    </location>
</feature>
<evidence type="ECO:0000313" key="7">
    <source>
        <dbReference type="Proteomes" id="UP000799772"/>
    </source>
</evidence>
<dbReference type="AlphaFoldDB" id="A0A9P4IU79"/>
<feature type="transmembrane region" description="Helical" evidence="5">
    <location>
        <begin position="359"/>
        <end position="378"/>
    </location>
</feature>
<evidence type="ECO:0000256" key="1">
    <source>
        <dbReference type="ARBA" id="ARBA00004141"/>
    </source>
</evidence>
<feature type="transmembrane region" description="Helical" evidence="5">
    <location>
        <begin position="56"/>
        <end position="74"/>
    </location>
</feature>
<dbReference type="GO" id="GO:0016020">
    <property type="term" value="C:membrane"/>
    <property type="evidence" value="ECO:0007669"/>
    <property type="project" value="UniProtKB-SubCell"/>
</dbReference>
<evidence type="ECO:0000256" key="2">
    <source>
        <dbReference type="ARBA" id="ARBA00022692"/>
    </source>
</evidence>
<feature type="transmembrane region" description="Helical" evidence="5">
    <location>
        <begin position="303"/>
        <end position="324"/>
    </location>
</feature>
<proteinExistence type="predicted"/>
<evidence type="ECO:0000256" key="4">
    <source>
        <dbReference type="ARBA" id="ARBA00023136"/>
    </source>
</evidence>
<feature type="transmembrane region" description="Helical" evidence="5">
    <location>
        <begin position="94"/>
        <end position="116"/>
    </location>
</feature>
<feature type="transmembrane region" description="Helical" evidence="5">
    <location>
        <begin position="259"/>
        <end position="282"/>
    </location>
</feature>
<dbReference type="InterPro" id="IPR036259">
    <property type="entry name" value="MFS_trans_sf"/>
</dbReference>
<dbReference type="OrthoDB" id="422206at2759"/>
<feature type="transmembrane region" description="Helical" evidence="5">
    <location>
        <begin position="218"/>
        <end position="239"/>
    </location>
</feature>
<comment type="subcellular location">
    <subcellularLocation>
        <location evidence="1">Membrane</location>
        <topology evidence="1">Multi-pass membrane protein</topology>
    </subcellularLocation>
</comment>
<protein>
    <submittedName>
        <fullName evidence="6">MFS general substrate transporter</fullName>
    </submittedName>
</protein>
<keyword evidence="3 5" id="KW-1133">Transmembrane helix</keyword>
<gene>
    <name evidence="6" type="ORF">NA57DRAFT_29827</name>
</gene>
<comment type="caution">
    <text evidence="6">The sequence shown here is derived from an EMBL/GenBank/DDBJ whole genome shotgun (WGS) entry which is preliminary data.</text>
</comment>
<feature type="transmembrane region" description="Helical" evidence="5">
    <location>
        <begin position="398"/>
        <end position="417"/>
    </location>
</feature>
<feature type="transmembrane region" description="Helical" evidence="5">
    <location>
        <begin position="123"/>
        <end position="141"/>
    </location>
</feature>
<dbReference type="GO" id="GO:0022857">
    <property type="term" value="F:transmembrane transporter activity"/>
    <property type="evidence" value="ECO:0007669"/>
    <property type="project" value="InterPro"/>
</dbReference>
<dbReference type="EMBL" id="ML978121">
    <property type="protein sequence ID" value="KAF2104371.1"/>
    <property type="molecule type" value="Genomic_DNA"/>
</dbReference>
<accession>A0A9P4IU79</accession>
<keyword evidence="2 5" id="KW-0812">Transmembrane</keyword>
<feature type="transmembrane region" description="Helical" evidence="5">
    <location>
        <begin position="330"/>
        <end position="352"/>
    </location>
</feature>
<organism evidence="6 7">
    <name type="scientific">Rhizodiscina lignyota</name>
    <dbReference type="NCBI Taxonomy" id="1504668"/>
    <lineage>
        <taxon>Eukaryota</taxon>
        <taxon>Fungi</taxon>
        <taxon>Dikarya</taxon>
        <taxon>Ascomycota</taxon>
        <taxon>Pezizomycotina</taxon>
        <taxon>Dothideomycetes</taxon>
        <taxon>Pleosporomycetidae</taxon>
        <taxon>Aulographales</taxon>
        <taxon>Rhizodiscinaceae</taxon>
        <taxon>Rhizodiscina</taxon>
    </lineage>
</organism>
<dbReference type="Proteomes" id="UP000799772">
    <property type="component" value="Unassembled WGS sequence"/>
</dbReference>
<feature type="transmembrane region" description="Helical" evidence="5">
    <location>
        <begin position="147"/>
        <end position="167"/>
    </location>
</feature>
<evidence type="ECO:0000313" key="6">
    <source>
        <dbReference type="EMBL" id="KAF2104371.1"/>
    </source>
</evidence>